<gene>
    <name evidence="1" type="ORF">PISMIDRAFT_619852</name>
</gene>
<dbReference type="HOGENOM" id="CLU_2050568_0_0_1"/>
<dbReference type="EMBL" id="KN833780">
    <property type="protein sequence ID" value="KIK19686.1"/>
    <property type="molecule type" value="Genomic_DNA"/>
</dbReference>
<organism evidence="1 2">
    <name type="scientific">Pisolithus microcarpus 441</name>
    <dbReference type="NCBI Taxonomy" id="765257"/>
    <lineage>
        <taxon>Eukaryota</taxon>
        <taxon>Fungi</taxon>
        <taxon>Dikarya</taxon>
        <taxon>Basidiomycota</taxon>
        <taxon>Agaricomycotina</taxon>
        <taxon>Agaricomycetes</taxon>
        <taxon>Agaricomycetidae</taxon>
        <taxon>Boletales</taxon>
        <taxon>Sclerodermatineae</taxon>
        <taxon>Pisolithaceae</taxon>
        <taxon>Pisolithus</taxon>
    </lineage>
</organism>
<dbReference type="Proteomes" id="UP000054018">
    <property type="component" value="Unassembled WGS sequence"/>
</dbReference>
<name>A0A0C9YSL5_9AGAM</name>
<proteinExistence type="predicted"/>
<reference evidence="1 2" key="1">
    <citation type="submission" date="2014-04" db="EMBL/GenBank/DDBJ databases">
        <authorList>
            <consortium name="DOE Joint Genome Institute"/>
            <person name="Kuo A."/>
            <person name="Kohler A."/>
            <person name="Costa M.D."/>
            <person name="Nagy L.G."/>
            <person name="Floudas D."/>
            <person name="Copeland A."/>
            <person name="Barry K.W."/>
            <person name="Cichocki N."/>
            <person name="Veneault-Fourrey C."/>
            <person name="LaButti K."/>
            <person name="Lindquist E.A."/>
            <person name="Lipzen A."/>
            <person name="Lundell T."/>
            <person name="Morin E."/>
            <person name="Murat C."/>
            <person name="Sun H."/>
            <person name="Tunlid A."/>
            <person name="Henrissat B."/>
            <person name="Grigoriev I.V."/>
            <person name="Hibbett D.S."/>
            <person name="Martin F."/>
            <person name="Nordberg H.P."/>
            <person name="Cantor M.N."/>
            <person name="Hua S.X."/>
        </authorList>
    </citation>
    <scope>NUCLEOTIDE SEQUENCE [LARGE SCALE GENOMIC DNA]</scope>
    <source>
        <strain evidence="1 2">441</strain>
    </source>
</reference>
<accession>A0A0C9YSL5</accession>
<evidence type="ECO:0000313" key="2">
    <source>
        <dbReference type="Proteomes" id="UP000054018"/>
    </source>
</evidence>
<reference evidence="2" key="2">
    <citation type="submission" date="2015-01" db="EMBL/GenBank/DDBJ databases">
        <title>Evolutionary Origins and Diversification of the Mycorrhizal Mutualists.</title>
        <authorList>
            <consortium name="DOE Joint Genome Institute"/>
            <consortium name="Mycorrhizal Genomics Consortium"/>
            <person name="Kohler A."/>
            <person name="Kuo A."/>
            <person name="Nagy L.G."/>
            <person name="Floudas D."/>
            <person name="Copeland A."/>
            <person name="Barry K.W."/>
            <person name="Cichocki N."/>
            <person name="Veneault-Fourrey C."/>
            <person name="LaButti K."/>
            <person name="Lindquist E.A."/>
            <person name="Lipzen A."/>
            <person name="Lundell T."/>
            <person name="Morin E."/>
            <person name="Murat C."/>
            <person name="Riley R."/>
            <person name="Ohm R."/>
            <person name="Sun H."/>
            <person name="Tunlid A."/>
            <person name="Henrissat B."/>
            <person name="Grigoriev I.V."/>
            <person name="Hibbett D.S."/>
            <person name="Martin F."/>
        </authorList>
    </citation>
    <scope>NUCLEOTIDE SEQUENCE [LARGE SCALE GENOMIC DNA]</scope>
    <source>
        <strain evidence="2">441</strain>
    </source>
</reference>
<keyword evidence="2" id="KW-1185">Reference proteome</keyword>
<dbReference type="AlphaFoldDB" id="A0A0C9YSL5"/>
<sequence>MFYSHGHEDTSGMSSVVVRLSEPHSHGYGSESGHRRWITYGGPSIFPVNSTSTGWVYQNILTDSIRGGSCDYFLPEDLEYNMGTHVTLLVVVLIHRVAPEGIPRKKRYYSLLYFGQTKYE</sequence>
<evidence type="ECO:0000313" key="1">
    <source>
        <dbReference type="EMBL" id="KIK19686.1"/>
    </source>
</evidence>
<protein>
    <submittedName>
        <fullName evidence="1">Unplaced genomic scaffold scaffold_96, whole genome shotgun sequence</fullName>
    </submittedName>
</protein>